<keyword evidence="7" id="KW-0289">Folate biosynthesis</keyword>
<sequence>MAAHEAVIAIGGNTGNRLANLRQGLQLLVDHGIEVLRKSRLYETAPELVTDQPAFLNAAVAVKTELAPHELLHSLKDFEAALGRQAGGQRYGPRPLDLDIIFHDHSRLDDEALTIPHARWQERAFVLAPVNDLYTPQEFGQEGIGPDLQAAHKLWQQWGGESLVGKPGLQAVLPLGGADGRLWPWRERTQVMAVLNLTPDSFSDGGQISTLGEAVLAARQAVAQGADIIDIGGQSTRPNAARLDAATECSRIIPAIRAMASDAQLRNAVLSVDTFQAESPANTTYQDICADVGTELQAAADKAMAAGIEPWSLILDPGIGFAKTLEGNASLIVGLQRVRGQLQGCLQGMPLMMGTSRKGFLGKITGRKDPTERDTATAATLGLADQV</sequence>
<dbReference type="CDD" id="cd00483">
    <property type="entry name" value="HPPK"/>
    <property type="match status" value="1"/>
</dbReference>
<evidence type="ECO:0000259" key="8">
    <source>
        <dbReference type="PROSITE" id="PS50972"/>
    </source>
</evidence>
<evidence type="ECO:0000256" key="3">
    <source>
        <dbReference type="ARBA" id="ARBA00022679"/>
    </source>
</evidence>
<dbReference type="EMBL" id="JALJOQ010000159">
    <property type="protein sequence ID" value="KAK9792723.1"/>
    <property type="molecule type" value="Genomic_DNA"/>
</dbReference>
<dbReference type="InterPro" id="IPR011005">
    <property type="entry name" value="Dihydropteroate_synth-like_sf"/>
</dbReference>
<name>A0AAW1NQ20_9CHLO</name>
<dbReference type="SUPFAM" id="SSF51717">
    <property type="entry name" value="Dihydropteroate synthetase-like"/>
    <property type="match status" value="1"/>
</dbReference>
<dbReference type="Gene3D" id="3.30.70.560">
    <property type="entry name" value="7,8-Dihydro-6-hydroxymethylpterin-pyrophosphokinase HPPK"/>
    <property type="match status" value="1"/>
</dbReference>
<keyword evidence="3" id="KW-0808">Transferase</keyword>
<comment type="pathway">
    <text evidence="1">Cofactor biosynthesis; tetrahydrofolate biosynthesis; 2-amino-4-hydroxy-6-hydroxymethyl-7,8-dihydropteridine diphosphate from 7,8-dihydroneopterin triphosphate: step 4/4.</text>
</comment>
<evidence type="ECO:0000256" key="2">
    <source>
        <dbReference type="ARBA" id="ARBA00013253"/>
    </source>
</evidence>
<keyword evidence="10" id="KW-1185">Reference proteome</keyword>
<dbReference type="InterPro" id="IPR000489">
    <property type="entry name" value="Pterin-binding_dom"/>
</dbReference>
<accession>A0AAW1NQ20</accession>
<dbReference type="GO" id="GO:0004156">
    <property type="term" value="F:dihydropteroate synthase activity"/>
    <property type="evidence" value="ECO:0007669"/>
    <property type="project" value="TreeGrafter"/>
</dbReference>
<keyword evidence="6" id="KW-0067">ATP-binding</keyword>
<evidence type="ECO:0000256" key="1">
    <source>
        <dbReference type="ARBA" id="ARBA00005051"/>
    </source>
</evidence>
<evidence type="ECO:0000256" key="6">
    <source>
        <dbReference type="ARBA" id="ARBA00022840"/>
    </source>
</evidence>
<dbReference type="Proteomes" id="UP001465755">
    <property type="component" value="Unassembled WGS sequence"/>
</dbReference>
<dbReference type="AlphaFoldDB" id="A0AAW1NQ20"/>
<dbReference type="PROSITE" id="PS00794">
    <property type="entry name" value="HPPK"/>
    <property type="match status" value="1"/>
</dbReference>
<dbReference type="SUPFAM" id="SSF55083">
    <property type="entry name" value="6-hydroxymethyl-7,8-dihydropterin pyrophosphokinase, HPPK"/>
    <property type="match status" value="1"/>
</dbReference>
<dbReference type="GO" id="GO:0046654">
    <property type="term" value="P:tetrahydrofolate biosynthetic process"/>
    <property type="evidence" value="ECO:0007669"/>
    <property type="project" value="TreeGrafter"/>
</dbReference>
<dbReference type="GO" id="GO:0046656">
    <property type="term" value="P:folic acid biosynthetic process"/>
    <property type="evidence" value="ECO:0007669"/>
    <property type="project" value="UniProtKB-KW"/>
</dbReference>
<dbReference type="Pfam" id="PF01288">
    <property type="entry name" value="HPPK"/>
    <property type="match status" value="1"/>
</dbReference>
<dbReference type="PANTHER" id="PTHR20941">
    <property type="entry name" value="FOLATE SYNTHESIS PROTEINS"/>
    <property type="match status" value="1"/>
</dbReference>
<keyword evidence="5" id="KW-0418">Kinase</keyword>
<dbReference type="InterPro" id="IPR035907">
    <property type="entry name" value="Hppk_sf"/>
</dbReference>
<dbReference type="GO" id="GO:0016301">
    <property type="term" value="F:kinase activity"/>
    <property type="evidence" value="ECO:0007669"/>
    <property type="project" value="UniProtKB-KW"/>
</dbReference>
<evidence type="ECO:0000256" key="7">
    <source>
        <dbReference type="ARBA" id="ARBA00022909"/>
    </source>
</evidence>
<dbReference type="Pfam" id="PF00809">
    <property type="entry name" value="Pterin_bind"/>
    <property type="match status" value="2"/>
</dbReference>
<dbReference type="EC" id="2.7.6.3" evidence="2"/>
<dbReference type="NCBIfam" id="TIGR01498">
    <property type="entry name" value="folK"/>
    <property type="match status" value="1"/>
</dbReference>
<dbReference type="GO" id="GO:0003848">
    <property type="term" value="F:2-amino-4-hydroxy-6-hydroxymethyldihydropteridine diphosphokinase activity"/>
    <property type="evidence" value="ECO:0007669"/>
    <property type="project" value="UniProtKB-EC"/>
</dbReference>
<dbReference type="PROSITE" id="PS00792">
    <property type="entry name" value="DHPS_1"/>
    <property type="match status" value="1"/>
</dbReference>
<dbReference type="Gene3D" id="3.20.20.20">
    <property type="entry name" value="Dihydropteroate synthase-like"/>
    <property type="match status" value="2"/>
</dbReference>
<dbReference type="PANTHER" id="PTHR20941:SF1">
    <property type="entry name" value="FOLIC ACID SYNTHESIS PROTEIN FOL1"/>
    <property type="match status" value="1"/>
</dbReference>
<dbReference type="InterPro" id="IPR045031">
    <property type="entry name" value="DHP_synth-like"/>
</dbReference>
<evidence type="ECO:0000256" key="5">
    <source>
        <dbReference type="ARBA" id="ARBA00022777"/>
    </source>
</evidence>
<dbReference type="PROSITE" id="PS50972">
    <property type="entry name" value="PTERIN_BINDING"/>
    <property type="match status" value="1"/>
</dbReference>
<dbReference type="GO" id="GO:0005524">
    <property type="term" value="F:ATP binding"/>
    <property type="evidence" value="ECO:0007669"/>
    <property type="project" value="UniProtKB-KW"/>
</dbReference>
<protein>
    <recommendedName>
        <fullName evidence="2">2-amino-4-hydroxy-6-hydroxymethyldihydropteridine diphosphokinase</fullName>
        <ecNumber evidence="2">2.7.6.3</ecNumber>
    </recommendedName>
</protein>
<proteinExistence type="predicted"/>
<gene>
    <name evidence="9" type="ORF">WJX73_006926</name>
</gene>
<evidence type="ECO:0000313" key="10">
    <source>
        <dbReference type="Proteomes" id="UP001465755"/>
    </source>
</evidence>
<reference evidence="9 10" key="1">
    <citation type="journal article" date="2024" name="Nat. Commun.">
        <title>Phylogenomics reveals the evolutionary origins of lichenization in chlorophyte algae.</title>
        <authorList>
            <person name="Puginier C."/>
            <person name="Libourel C."/>
            <person name="Otte J."/>
            <person name="Skaloud P."/>
            <person name="Haon M."/>
            <person name="Grisel S."/>
            <person name="Petersen M."/>
            <person name="Berrin J.G."/>
            <person name="Delaux P.M."/>
            <person name="Dal Grande F."/>
            <person name="Keller J."/>
        </authorList>
    </citation>
    <scope>NUCLEOTIDE SEQUENCE [LARGE SCALE GENOMIC DNA]</scope>
    <source>
        <strain evidence="9 10">SAG 2036</strain>
    </source>
</reference>
<organism evidence="9 10">
    <name type="scientific">Symbiochloris irregularis</name>
    <dbReference type="NCBI Taxonomy" id="706552"/>
    <lineage>
        <taxon>Eukaryota</taxon>
        <taxon>Viridiplantae</taxon>
        <taxon>Chlorophyta</taxon>
        <taxon>core chlorophytes</taxon>
        <taxon>Trebouxiophyceae</taxon>
        <taxon>Trebouxiales</taxon>
        <taxon>Trebouxiaceae</taxon>
        <taxon>Symbiochloris</taxon>
    </lineage>
</organism>
<feature type="domain" description="Pterin-binding" evidence="8">
    <location>
        <begin position="189"/>
        <end position="387"/>
    </location>
</feature>
<keyword evidence="4" id="KW-0547">Nucleotide-binding</keyword>
<evidence type="ECO:0000313" key="9">
    <source>
        <dbReference type="EMBL" id="KAK9792723.1"/>
    </source>
</evidence>
<comment type="caution">
    <text evidence="9">The sequence shown here is derived from an EMBL/GenBank/DDBJ whole genome shotgun (WGS) entry which is preliminary data.</text>
</comment>
<evidence type="ECO:0000256" key="4">
    <source>
        <dbReference type="ARBA" id="ARBA00022741"/>
    </source>
</evidence>
<dbReference type="PROSITE" id="PS00793">
    <property type="entry name" value="DHPS_2"/>
    <property type="match status" value="1"/>
</dbReference>
<dbReference type="InterPro" id="IPR000550">
    <property type="entry name" value="Hppk"/>
</dbReference>